<name>A0A0F4YSS4_RASE3</name>
<accession>A0A0F4YSS4</accession>
<reference evidence="2 3" key="1">
    <citation type="submission" date="2015-04" db="EMBL/GenBank/DDBJ databases">
        <authorList>
            <person name="Heijne W.H."/>
            <person name="Fedorova N.D."/>
            <person name="Nierman W.C."/>
            <person name="Vollebregt A.W."/>
            <person name="Zhao Z."/>
            <person name="Wu L."/>
            <person name="Kumar M."/>
            <person name="Stam H."/>
            <person name="van den Berg M.A."/>
            <person name="Pel H.J."/>
        </authorList>
    </citation>
    <scope>NUCLEOTIDE SEQUENCE [LARGE SCALE GENOMIC DNA]</scope>
    <source>
        <strain evidence="2 3">CBS 393.64</strain>
    </source>
</reference>
<organism evidence="2 3">
    <name type="scientific">Rasamsonia emersonii (strain ATCC 16479 / CBS 393.64 / IMI 116815)</name>
    <dbReference type="NCBI Taxonomy" id="1408163"/>
    <lineage>
        <taxon>Eukaryota</taxon>
        <taxon>Fungi</taxon>
        <taxon>Dikarya</taxon>
        <taxon>Ascomycota</taxon>
        <taxon>Pezizomycotina</taxon>
        <taxon>Eurotiomycetes</taxon>
        <taxon>Eurotiomycetidae</taxon>
        <taxon>Eurotiales</taxon>
        <taxon>Trichocomaceae</taxon>
        <taxon>Rasamsonia</taxon>
    </lineage>
</organism>
<dbReference type="EMBL" id="LASV01000218">
    <property type="protein sequence ID" value="KKA20906.1"/>
    <property type="molecule type" value="Genomic_DNA"/>
</dbReference>
<dbReference type="RefSeq" id="XP_013327518.1">
    <property type="nucleotide sequence ID" value="XM_013472064.1"/>
</dbReference>
<protein>
    <submittedName>
        <fullName evidence="2">Uncharacterized protein</fullName>
    </submittedName>
</protein>
<dbReference type="AlphaFoldDB" id="A0A0F4YSS4"/>
<proteinExistence type="predicted"/>
<dbReference type="Proteomes" id="UP000053958">
    <property type="component" value="Unassembled WGS sequence"/>
</dbReference>
<comment type="caution">
    <text evidence="2">The sequence shown here is derived from an EMBL/GenBank/DDBJ whole genome shotgun (WGS) entry which is preliminary data.</text>
</comment>
<sequence>MKLNITSLLLAASASLASAQYKGIIFFKEHGQCPRQIESEQQTDFEYTAGSNLCIPMGYSSDNYGVGLSAALIGNNDIPPTKLGGCPTSSCNENCQTTSIKQTGNGIYLGCAQFTDAPYLYIGR</sequence>
<evidence type="ECO:0000313" key="3">
    <source>
        <dbReference type="Proteomes" id="UP000053958"/>
    </source>
</evidence>
<gene>
    <name evidence="2" type="ORF">T310_5046</name>
</gene>
<feature type="signal peptide" evidence="1">
    <location>
        <begin position="1"/>
        <end position="19"/>
    </location>
</feature>
<evidence type="ECO:0000313" key="2">
    <source>
        <dbReference type="EMBL" id="KKA20906.1"/>
    </source>
</evidence>
<keyword evidence="3" id="KW-1185">Reference proteome</keyword>
<evidence type="ECO:0000256" key="1">
    <source>
        <dbReference type="SAM" id="SignalP"/>
    </source>
</evidence>
<keyword evidence="1" id="KW-0732">Signal</keyword>
<feature type="chain" id="PRO_5002482028" evidence="1">
    <location>
        <begin position="20"/>
        <end position="124"/>
    </location>
</feature>
<dbReference type="GeneID" id="25317393"/>